<dbReference type="InterPro" id="IPR000209">
    <property type="entry name" value="Peptidase_S8/S53_dom"/>
</dbReference>
<dbReference type="InterPro" id="IPR023827">
    <property type="entry name" value="Peptidase_S8_Asp-AS"/>
</dbReference>
<dbReference type="PRINTS" id="PR00723">
    <property type="entry name" value="SUBTILISIN"/>
</dbReference>
<dbReference type="EMBL" id="CAJNOK010007424">
    <property type="protein sequence ID" value="CAF1033922.1"/>
    <property type="molecule type" value="Genomic_DNA"/>
</dbReference>
<proteinExistence type="inferred from homology"/>
<evidence type="ECO:0000259" key="10">
    <source>
        <dbReference type="Pfam" id="PF00082"/>
    </source>
</evidence>
<dbReference type="CDD" id="cd04077">
    <property type="entry name" value="Peptidases_S8_PCSK9_ProteinaseK_like"/>
    <property type="match status" value="1"/>
</dbReference>
<feature type="compositionally biased region" description="Low complexity" evidence="8">
    <location>
        <begin position="507"/>
        <end position="519"/>
    </location>
</feature>
<dbReference type="PROSITE" id="PS00138">
    <property type="entry name" value="SUBTILASE_SER"/>
    <property type="match status" value="1"/>
</dbReference>
<dbReference type="SUPFAM" id="SSF54897">
    <property type="entry name" value="Protease propeptides/inhibitors"/>
    <property type="match status" value="1"/>
</dbReference>
<comment type="similarity">
    <text evidence="1 6 7">Belongs to the peptidase S8 family.</text>
</comment>
<keyword evidence="2 6" id="KW-0645">Protease</keyword>
<evidence type="ECO:0000313" key="11">
    <source>
        <dbReference type="EMBL" id="CAF1033922.1"/>
    </source>
</evidence>
<protein>
    <recommendedName>
        <fullName evidence="10">Peptidase S8/S53 domain-containing protein</fullName>
    </recommendedName>
</protein>
<dbReference type="EMBL" id="CAJOBA010007435">
    <property type="protein sequence ID" value="CAF3802208.1"/>
    <property type="molecule type" value="Genomic_DNA"/>
</dbReference>
<dbReference type="AlphaFoldDB" id="A0A8S2DZ95"/>
<dbReference type="FunFam" id="3.40.50.200:FF:000007">
    <property type="entry name" value="Subtilisin-like serine protease"/>
    <property type="match status" value="1"/>
</dbReference>
<dbReference type="Pfam" id="PF00082">
    <property type="entry name" value="Peptidase_S8"/>
    <property type="match status" value="1"/>
</dbReference>
<dbReference type="InterPro" id="IPR023828">
    <property type="entry name" value="Peptidase_S8_Ser-AS"/>
</dbReference>
<name>A0A8S2DZ95_9BILA</name>
<dbReference type="GO" id="GO:0006508">
    <property type="term" value="P:proteolysis"/>
    <property type="evidence" value="ECO:0007669"/>
    <property type="project" value="UniProtKB-KW"/>
</dbReference>
<dbReference type="InterPro" id="IPR050131">
    <property type="entry name" value="Peptidase_S8_subtilisin-like"/>
</dbReference>
<feature type="chain" id="PRO_5035646749" description="Peptidase S8/S53 domain-containing protein" evidence="9">
    <location>
        <begin position="22"/>
        <end position="550"/>
    </location>
</feature>
<feature type="active site" description="Charge relay system" evidence="5 6">
    <location>
        <position position="354"/>
    </location>
</feature>
<dbReference type="PROSITE" id="PS00136">
    <property type="entry name" value="SUBTILASE_ASP"/>
    <property type="match status" value="1"/>
</dbReference>
<evidence type="ECO:0000313" key="12">
    <source>
        <dbReference type="EMBL" id="CAF3802208.1"/>
    </source>
</evidence>
<evidence type="ECO:0000256" key="9">
    <source>
        <dbReference type="SAM" id="SignalP"/>
    </source>
</evidence>
<keyword evidence="4 6" id="KW-0720">Serine protease</keyword>
<accession>A0A8S2DZ95</accession>
<feature type="signal peptide" evidence="9">
    <location>
        <begin position="1"/>
        <end position="21"/>
    </location>
</feature>
<keyword evidence="9" id="KW-0732">Signal</keyword>
<evidence type="ECO:0000256" key="6">
    <source>
        <dbReference type="PROSITE-ProRule" id="PRU01240"/>
    </source>
</evidence>
<dbReference type="GO" id="GO:0005615">
    <property type="term" value="C:extracellular space"/>
    <property type="evidence" value="ECO:0007669"/>
    <property type="project" value="TreeGrafter"/>
</dbReference>
<evidence type="ECO:0000313" key="13">
    <source>
        <dbReference type="Proteomes" id="UP000677228"/>
    </source>
</evidence>
<evidence type="ECO:0000256" key="7">
    <source>
        <dbReference type="RuleBase" id="RU003355"/>
    </source>
</evidence>
<dbReference type="PROSITE" id="PS00137">
    <property type="entry name" value="SUBTILASE_HIS"/>
    <property type="match status" value="1"/>
</dbReference>
<evidence type="ECO:0000256" key="4">
    <source>
        <dbReference type="ARBA" id="ARBA00022825"/>
    </source>
</evidence>
<dbReference type="InterPro" id="IPR015500">
    <property type="entry name" value="Peptidase_S8_subtilisin-rel"/>
</dbReference>
<dbReference type="Proteomes" id="UP000682733">
    <property type="component" value="Unassembled WGS sequence"/>
</dbReference>
<feature type="region of interest" description="Disordered" evidence="8">
    <location>
        <begin position="504"/>
        <end position="550"/>
    </location>
</feature>
<evidence type="ECO:0000256" key="2">
    <source>
        <dbReference type="ARBA" id="ARBA00022670"/>
    </source>
</evidence>
<feature type="active site" description="Charge relay system" evidence="5 6">
    <location>
        <position position="182"/>
    </location>
</feature>
<sequence length="550" mass="60990">MLFPLLVVATVLISNVGAIKAHKKLLLAENRKEGIDHSYLVIFKSHENAVEFRDEHLLTMGIQAKHLYAIGTRFVGYGAVITDKKVLDKILDDRNVQFVEQDQRVKAHNIQHNAPWHLARISDKGKIDNYNKAQYIYQNHGAKDVTAYVIDTGIRCSHEEFEDRCQYGFDATGEGNGDGNGHGTHVAGLIGSKTYGVAKKVSLIAVKVLKANGQGTSTDTVAGINWATKDYLSNGKTASVINMSLSGPKSPGLRAAILASVEKGLAYAVAAGNANSDACDFDPASYGFVVTVGATDLDSTILTRNSDDQVDEIEDGRSQFSNYGKCVKIFAPGGAIQSTWSTNDQAINTISGTSMASPIVAGAMALILQTHPRLSPAKLRKRLIQNSTKGVVRFDCLNPISFDNLLEEEEDTHLMDQQQQLEEENQKTIPEFKATDADEASQWLTGVESVFRKLNYQPLCWPLEASKRFRNESMNLWYEESQTVVHNDWDQFKQRLMEKVRDSVRIQSKSKPSQQPSSQTFECYRQKQQSGSADIREDFQKFSGIEDPEL</sequence>
<dbReference type="SUPFAM" id="SSF52743">
    <property type="entry name" value="Subtilisin-like"/>
    <property type="match status" value="1"/>
</dbReference>
<feature type="domain" description="Peptidase S8/S53" evidence="10">
    <location>
        <begin position="144"/>
        <end position="390"/>
    </location>
</feature>
<dbReference type="InterPro" id="IPR034193">
    <property type="entry name" value="PCSK9_ProteinaseK-like"/>
</dbReference>
<keyword evidence="3 6" id="KW-0378">Hydrolase</keyword>
<feature type="active site" description="Charge relay system" evidence="5 6">
    <location>
        <position position="151"/>
    </location>
</feature>
<evidence type="ECO:0000256" key="3">
    <source>
        <dbReference type="ARBA" id="ARBA00022801"/>
    </source>
</evidence>
<dbReference type="PROSITE" id="PS51892">
    <property type="entry name" value="SUBTILASE"/>
    <property type="match status" value="1"/>
</dbReference>
<comment type="caution">
    <text evidence="11">The sequence shown here is derived from an EMBL/GenBank/DDBJ whole genome shotgun (WGS) entry which is preliminary data.</text>
</comment>
<organism evidence="11 13">
    <name type="scientific">Didymodactylos carnosus</name>
    <dbReference type="NCBI Taxonomy" id="1234261"/>
    <lineage>
        <taxon>Eukaryota</taxon>
        <taxon>Metazoa</taxon>
        <taxon>Spiralia</taxon>
        <taxon>Gnathifera</taxon>
        <taxon>Rotifera</taxon>
        <taxon>Eurotatoria</taxon>
        <taxon>Bdelloidea</taxon>
        <taxon>Philodinida</taxon>
        <taxon>Philodinidae</taxon>
        <taxon>Didymodactylos</taxon>
    </lineage>
</organism>
<dbReference type="InterPro" id="IPR022398">
    <property type="entry name" value="Peptidase_S8_His-AS"/>
</dbReference>
<gene>
    <name evidence="11" type="ORF">OVA965_LOCUS16133</name>
    <name evidence="12" type="ORF">TMI583_LOCUS16142</name>
</gene>
<evidence type="ECO:0000256" key="8">
    <source>
        <dbReference type="SAM" id="MobiDB-lite"/>
    </source>
</evidence>
<reference evidence="11" key="1">
    <citation type="submission" date="2021-02" db="EMBL/GenBank/DDBJ databases">
        <authorList>
            <person name="Nowell W R."/>
        </authorList>
    </citation>
    <scope>NUCLEOTIDE SEQUENCE</scope>
</reference>
<dbReference type="PANTHER" id="PTHR43806">
    <property type="entry name" value="PEPTIDASE S8"/>
    <property type="match status" value="1"/>
</dbReference>
<dbReference type="InterPro" id="IPR036852">
    <property type="entry name" value="Peptidase_S8/S53_dom_sf"/>
</dbReference>
<dbReference type="Gene3D" id="3.40.50.200">
    <property type="entry name" value="Peptidase S8/S53 domain"/>
    <property type="match status" value="1"/>
</dbReference>
<evidence type="ECO:0000256" key="1">
    <source>
        <dbReference type="ARBA" id="ARBA00011073"/>
    </source>
</evidence>
<dbReference type="GO" id="GO:0004252">
    <property type="term" value="F:serine-type endopeptidase activity"/>
    <property type="evidence" value="ECO:0007669"/>
    <property type="project" value="UniProtKB-UniRule"/>
</dbReference>
<dbReference type="PANTHER" id="PTHR43806:SF13">
    <property type="entry name" value="SUBTILASE-TYPE PROTEINASE RRT12"/>
    <property type="match status" value="1"/>
</dbReference>
<evidence type="ECO:0000256" key="5">
    <source>
        <dbReference type="PIRSR" id="PIRSR615500-1"/>
    </source>
</evidence>
<dbReference type="Proteomes" id="UP000677228">
    <property type="component" value="Unassembled WGS sequence"/>
</dbReference>